<accession>A0A8T2V6R8</accession>
<proteinExistence type="predicted"/>
<keyword evidence="1" id="KW-0472">Membrane</keyword>
<organism evidence="3 4">
    <name type="scientific">Ceratopteris richardii</name>
    <name type="common">Triangle waterfern</name>
    <dbReference type="NCBI Taxonomy" id="49495"/>
    <lineage>
        <taxon>Eukaryota</taxon>
        <taxon>Viridiplantae</taxon>
        <taxon>Streptophyta</taxon>
        <taxon>Embryophyta</taxon>
        <taxon>Tracheophyta</taxon>
        <taxon>Polypodiopsida</taxon>
        <taxon>Polypodiidae</taxon>
        <taxon>Polypodiales</taxon>
        <taxon>Pteridineae</taxon>
        <taxon>Pteridaceae</taxon>
        <taxon>Parkerioideae</taxon>
        <taxon>Ceratopteris</taxon>
    </lineage>
</organism>
<protein>
    <recommendedName>
        <fullName evidence="2">DUF4408 domain-containing protein</fullName>
    </recommendedName>
</protein>
<comment type="caution">
    <text evidence="3">The sequence shown here is derived from an EMBL/GenBank/DDBJ whole genome shotgun (WGS) entry which is preliminary data.</text>
</comment>
<dbReference type="PANTHER" id="PTHR33098">
    <property type="entry name" value="COTTON FIBER (DUF761)"/>
    <property type="match status" value="1"/>
</dbReference>
<dbReference type="OrthoDB" id="1923310at2759"/>
<evidence type="ECO:0000313" key="4">
    <source>
        <dbReference type="Proteomes" id="UP000825935"/>
    </source>
</evidence>
<reference evidence="3" key="1">
    <citation type="submission" date="2021-08" db="EMBL/GenBank/DDBJ databases">
        <title>WGS assembly of Ceratopteris richardii.</title>
        <authorList>
            <person name="Marchant D.B."/>
            <person name="Chen G."/>
            <person name="Jenkins J."/>
            <person name="Shu S."/>
            <person name="Leebens-Mack J."/>
            <person name="Grimwood J."/>
            <person name="Schmutz J."/>
            <person name="Soltis P."/>
            <person name="Soltis D."/>
            <person name="Chen Z.-H."/>
        </authorList>
    </citation>
    <scope>NUCLEOTIDE SEQUENCE</scope>
    <source>
        <strain evidence="3">Whitten #5841</strain>
        <tissue evidence="3">Leaf</tissue>
    </source>
</reference>
<feature type="transmembrane region" description="Helical" evidence="1">
    <location>
        <begin position="9"/>
        <end position="28"/>
    </location>
</feature>
<name>A0A8T2V6R8_CERRI</name>
<dbReference type="Proteomes" id="UP000825935">
    <property type="component" value="Chromosome 3"/>
</dbReference>
<dbReference type="Pfam" id="PF05553">
    <property type="entry name" value="DUF761"/>
    <property type="match status" value="1"/>
</dbReference>
<keyword evidence="1" id="KW-1133">Transmembrane helix</keyword>
<dbReference type="PANTHER" id="PTHR33098:SF53">
    <property type="entry name" value="OS05G0540900 PROTEIN"/>
    <property type="match status" value="1"/>
</dbReference>
<dbReference type="EMBL" id="CM035408">
    <property type="protein sequence ID" value="KAH7442758.1"/>
    <property type="molecule type" value="Genomic_DNA"/>
</dbReference>
<dbReference type="Pfam" id="PF14364">
    <property type="entry name" value="DUF4408"/>
    <property type="match status" value="1"/>
</dbReference>
<dbReference type="InterPro" id="IPR025520">
    <property type="entry name" value="DUF4408"/>
</dbReference>
<dbReference type="PROSITE" id="PS51257">
    <property type="entry name" value="PROKAR_LIPOPROTEIN"/>
    <property type="match status" value="1"/>
</dbReference>
<dbReference type="InterPro" id="IPR008480">
    <property type="entry name" value="DUF761_pln"/>
</dbReference>
<feature type="transmembrane region" description="Helical" evidence="1">
    <location>
        <begin position="48"/>
        <end position="70"/>
    </location>
</feature>
<gene>
    <name evidence="3" type="ORF">KP509_03G103000</name>
</gene>
<keyword evidence="4" id="KW-1185">Reference proteome</keyword>
<keyword evidence="1" id="KW-0812">Transmembrane</keyword>
<evidence type="ECO:0000313" key="3">
    <source>
        <dbReference type="EMBL" id="KAH7442758.1"/>
    </source>
</evidence>
<dbReference type="AlphaFoldDB" id="A0A8T2V6R8"/>
<evidence type="ECO:0000256" key="1">
    <source>
        <dbReference type="SAM" id="Phobius"/>
    </source>
</evidence>
<sequence length="253" mass="28108">MAAAELKQYVLPASVTCSVLAACIALWYSCPEFLVTCIAAMQDSFACFRSWFTPAMLFLLMNGVVLALALTSGILNHGGEWREGELEDLTMRERNKKHNAESGDQDEVDERDGEEDYNFYPEVLSSFFADGVTSTRRKPVLRRSVSEPLAERKGKSLKPSIRGSLSQKISLSPSFLAGSNPSKIIPPPQPLSKLIHPIETTSKTAAFGVNKPLSVNAEDKDVDQRADAFIDGFYKKLKLQQVDAYMERLERSH</sequence>
<evidence type="ECO:0000259" key="2">
    <source>
        <dbReference type="Pfam" id="PF14364"/>
    </source>
</evidence>
<feature type="domain" description="DUF4408" evidence="2">
    <location>
        <begin position="45"/>
        <end position="72"/>
    </location>
</feature>